<dbReference type="Pfam" id="PF13564">
    <property type="entry name" value="DoxX_2"/>
    <property type="match status" value="1"/>
</dbReference>
<keyword evidence="3 5" id="KW-1133">Transmembrane helix</keyword>
<evidence type="ECO:0000256" key="4">
    <source>
        <dbReference type="ARBA" id="ARBA00023136"/>
    </source>
</evidence>
<feature type="transmembrane region" description="Helical" evidence="5">
    <location>
        <begin position="97"/>
        <end position="116"/>
    </location>
</feature>
<dbReference type="InterPro" id="IPR032808">
    <property type="entry name" value="DoxX"/>
</dbReference>
<evidence type="ECO:0000313" key="7">
    <source>
        <dbReference type="Proteomes" id="UP000466794"/>
    </source>
</evidence>
<dbReference type="Proteomes" id="UP000466794">
    <property type="component" value="Unassembled WGS sequence"/>
</dbReference>
<keyword evidence="7" id="KW-1185">Reference proteome</keyword>
<feature type="transmembrane region" description="Helical" evidence="5">
    <location>
        <begin position="6"/>
        <end position="26"/>
    </location>
</feature>
<dbReference type="AlphaFoldDB" id="A0A7K1V8G1"/>
<keyword evidence="2 5" id="KW-0812">Transmembrane</keyword>
<evidence type="ECO:0000256" key="1">
    <source>
        <dbReference type="ARBA" id="ARBA00004141"/>
    </source>
</evidence>
<protein>
    <submittedName>
        <fullName evidence="6">DoxX family protein</fullName>
    </submittedName>
</protein>
<proteinExistence type="predicted"/>
<gene>
    <name evidence="6" type="ORF">GPX89_37180</name>
</gene>
<sequence>MNSWLWIGQVVLALSFVLGGVAKAALPKEKLRGGMPWVDDMSQGAVRGIGAVEIAGGLGVVLPWATGIASVLTPIAAVGLAVVMVGGFGVHIRRGEYGRSLSNVVLFAIAVLVAVGRF</sequence>
<dbReference type="EMBL" id="WRPP01000011">
    <property type="protein sequence ID" value="MVU82856.1"/>
    <property type="molecule type" value="Genomic_DNA"/>
</dbReference>
<comment type="subcellular location">
    <subcellularLocation>
        <location evidence="1">Membrane</location>
        <topology evidence="1">Multi-pass membrane protein</topology>
    </subcellularLocation>
</comment>
<dbReference type="RefSeq" id="WP_157392466.1">
    <property type="nucleotide sequence ID" value="NZ_WRPP01000011.1"/>
</dbReference>
<accession>A0A7K1V8G1</accession>
<evidence type="ECO:0000256" key="3">
    <source>
        <dbReference type="ARBA" id="ARBA00022989"/>
    </source>
</evidence>
<evidence type="ECO:0000256" key="5">
    <source>
        <dbReference type="SAM" id="Phobius"/>
    </source>
</evidence>
<organism evidence="6 7">
    <name type="scientific">Nocardia terrae</name>
    <dbReference type="NCBI Taxonomy" id="2675851"/>
    <lineage>
        <taxon>Bacteria</taxon>
        <taxon>Bacillati</taxon>
        <taxon>Actinomycetota</taxon>
        <taxon>Actinomycetes</taxon>
        <taxon>Mycobacteriales</taxon>
        <taxon>Nocardiaceae</taxon>
        <taxon>Nocardia</taxon>
    </lineage>
</organism>
<comment type="caution">
    <text evidence="6">The sequence shown here is derived from an EMBL/GenBank/DDBJ whole genome shotgun (WGS) entry which is preliminary data.</text>
</comment>
<name>A0A7K1V8G1_9NOCA</name>
<reference evidence="6 7" key="1">
    <citation type="submission" date="2019-12" db="EMBL/GenBank/DDBJ databases">
        <title>Nocardia sp. nov. ET3-3 isolated from soil.</title>
        <authorList>
            <person name="Kanchanasin P."/>
            <person name="Tanasupawat S."/>
            <person name="Yuki M."/>
            <person name="Kudo T."/>
        </authorList>
    </citation>
    <scope>NUCLEOTIDE SEQUENCE [LARGE SCALE GENOMIC DNA]</scope>
    <source>
        <strain evidence="6 7">ET3-3</strain>
    </source>
</reference>
<keyword evidence="4 5" id="KW-0472">Membrane</keyword>
<feature type="transmembrane region" description="Helical" evidence="5">
    <location>
        <begin position="46"/>
        <end position="65"/>
    </location>
</feature>
<dbReference type="GO" id="GO:0016020">
    <property type="term" value="C:membrane"/>
    <property type="evidence" value="ECO:0007669"/>
    <property type="project" value="UniProtKB-SubCell"/>
</dbReference>
<evidence type="ECO:0000313" key="6">
    <source>
        <dbReference type="EMBL" id="MVU82856.1"/>
    </source>
</evidence>
<feature type="transmembrane region" description="Helical" evidence="5">
    <location>
        <begin position="71"/>
        <end position="90"/>
    </location>
</feature>
<evidence type="ECO:0000256" key="2">
    <source>
        <dbReference type="ARBA" id="ARBA00022692"/>
    </source>
</evidence>